<dbReference type="SMART" id="SM01321">
    <property type="entry name" value="Y1_Tnp"/>
    <property type="match status" value="1"/>
</dbReference>
<dbReference type="InterPro" id="IPR036515">
    <property type="entry name" value="Transposase_17_sf"/>
</dbReference>
<evidence type="ECO:0000313" key="3">
    <source>
        <dbReference type="Proteomes" id="UP001199044"/>
    </source>
</evidence>
<dbReference type="PANTHER" id="PTHR34322">
    <property type="entry name" value="TRANSPOSASE, Y1_TNP DOMAIN-CONTAINING"/>
    <property type="match status" value="1"/>
</dbReference>
<reference evidence="3" key="1">
    <citation type="submission" date="2023-07" db="EMBL/GenBank/DDBJ databases">
        <title>Molecular identification of indigenous halophilic bacteria isolated from red sea cost, biodegradation of synthetic dyes and assessment of degraded metabolite toxicity.</title>
        <authorList>
            <person name="Chaieb K."/>
            <person name="Altayb H.N."/>
        </authorList>
    </citation>
    <scope>NUCLEOTIDE SEQUENCE [LARGE SCALE GENOMIC DNA]</scope>
    <source>
        <strain evidence="3">K20</strain>
    </source>
</reference>
<keyword evidence="3" id="KW-1185">Reference proteome</keyword>
<dbReference type="Gene3D" id="3.30.70.1290">
    <property type="entry name" value="Transposase IS200-like"/>
    <property type="match status" value="1"/>
</dbReference>
<protein>
    <submittedName>
        <fullName evidence="2">Transposase</fullName>
    </submittedName>
</protein>
<organism evidence="2 3">
    <name type="scientific">Vibrio tritonius</name>
    <dbReference type="NCBI Taxonomy" id="1435069"/>
    <lineage>
        <taxon>Bacteria</taxon>
        <taxon>Pseudomonadati</taxon>
        <taxon>Pseudomonadota</taxon>
        <taxon>Gammaproteobacteria</taxon>
        <taxon>Vibrionales</taxon>
        <taxon>Vibrionaceae</taxon>
        <taxon>Vibrio</taxon>
    </lineage>
</organism>
<dbReference type="EMBL" id="JAIWIU010000189">
    <property type="protein sequence ID" value="MCA2018640.1"/>
    <property type="molecule type" value="Genomic_DNA"/>
</dbReference>
<sequence length="319" mass="37092">MTTARSKQIDLAVTPYYHCVSRCVRRTYLCGFDEKTQQSYEHRRLWLEQRIHRLAQMYCIDICAYAVMSNHYHLVVHVNKQKALALSEQEVMGRWSMEHQLDPLIARYQQGGMTDQTSVQICQGVIETWRERLYSLSWMMRELNMSIAMMANKEDDCTGHFWEGRYKSQALLDKNALLAAMTYVDLNPVRAKAAATPEESEHTSIKLRIDAVKNAQTTPDSLLPFIGNERESTPIGIPFHLNDYLQWVDWIGRRVRSDKLGHIDANLPHILQRLEDSHPQFPDICNQLEQRGCLWVGSQDKLHQAKRQLNRQRIQGIAV</sequence>
<dbReference type="InterPro" id="IPR002686">
    <property type="entry name" value="Transposase_17"/>
</dbReference>
<evidence type="ECO:0000313" key="2">
    <source>
        <dbReference type="EMBL" id="MCA2018640.1"/>
    </source>
</evidence>
<feature type="domain" description="Transposase IS200-like" evidence="1">
    <location>
        <begin position="13"/>
        <end position="187"/>
    </location>
</feature>
<dbReference type="RefSeq" id="WP_225251986.1">
    <property type="nucleotide sequence ID" value="NZ_JAIWIU010000189.1"/>
</dbReference>
<dbReference type="SUPFAM" id="SSF143422">
    <property type="entry name" value="Transposase IS200-like"/>
    <property type="match status" value="1"/>
</dbReference>
<dbReference type="Proteomes" id="UP001199044">
    <property type="component" value="Unassembled WGS sequence"/>
</dbReference>
<name>A0ABS7YSH2_9VIBR</name>
<accession>A0ABS7YSH2</accession>
<comment type="caution">
    <text evidence="2">The sequence shown here is derived from an EMBL/GenBank/DDBJ whole genome shotgun (WGS) entry which is preliminary data.</text>
</comment>
<evidence type="ECO:0000259" key="1">
    <source>
        <dbReference type="SMART" id="SM01321"/>
    </source>
</evidence>
<dbReference type="PANTHER" id="PTHR34322:SF2">
    <property type="entry name" value="TRANSPOSASE IS200-LIKE DOMAIN-CONTAINING PROTEIN"/>
    <property type="match status" value="1"/>
</dbReference>
<gene>
    <name evidence="2" type="ORF">LDJ79_21170</name>
</gene>
<proteinExistence type="predicted"/>